<evidence type="ECO:0000313" key="2">
    <source>
        <dbReference type="EMBL" id="MBX8631175.1"/>
    </source>
</evidence>
<dbReference type="EMBL" id="JAGVSJ010000002">
    <property type="protein sequence ID" value="MBX8631175.1"/>
    <property type="molecule type" value="Genomic_DNA"/>
</dbReference>
<dbReference type="InterPro" id="IPR036390">
    <property type="entry name" value="WH_DNA-bd_sf"/>
</dbReference>
<dbReference type="AlphaFoldDB" id="A0A8J7YNH5"/>
<reference evidence="3" key="1">
    <citation type="submission" date="2021-05" db="EMBL/GenBank/DDBJ databases">
        <title>Genomic insights into ecological role and evolution of a novel Thermoplasmata order Candidatus Sysuiplasmatales.</title>
        <authorList>
            <person name="Yuan Y."/>
        </authorList>
    </citation>
    <scope>NUCLEOTIDE SEQUENCE</scope>
    <source>
        <strain evidence="3">TUT19-bin139</strain>
        <strain evidence="2">YP2-bin.285</strain>
    </source>
</reference>
<dbReference type="InterPro" id="IPR036388">
    <property type="entry name" value="WH-like_DNA-bd_sf"/>
</dbReference>
<dbReference type="SUPFAM" id="SSF46785">
    <property type="entry name" value="Winged helix' DNA-binding domain"/>
    <property type="match status" value="1"/>
</dbReference>
<gene>
    <name evidence="2" type="ORF">J9259_01440</name>
    <name evidence="3" type="ORF">KIY12_04735</name>
</gene>
<evidence type="ECO:0000259" key="1">
    <source>
        <dbReference type="Pfam" id="PF03551"/>
    </source>
</evidence>
<comment type="caution">
    <text evidence="3">The sequence shown here is derived from an EMBL/GenBank/DDBJ whole genome shotgun (WGS) entry which is preliminary data.</text>
</comment>
<sequence>MDEMTKYLERGLFRPYVLWKCSKSQVSGTDLLDAERMHQHVLSPGKLYPVLHKLMSDGLLTEETRVEHGKVHKYYRTTRNGVSALEKLKTDLGPPMKDFLVEWLRENIESAVI</sequence>
<dbReference type="Pfam" id="PF03551">
    <property type="entry name" value="PadR"/>
    <property type="match status" value="1"/>
</dbReference>
<name>A0A8J7YNH5_9ARCH</name>
<dbReference type="Proteomes" id="UP000750197">
    <property type="component" value="Unassembled WGS sequence"/>
</dbReference>
<proteinExistence type="predicted"/>
<evidence type="ECO:0000313" key="4">
    <source>
        <dbReference type="Proteomes" id="UP000750197"/>
    </source>
</evidence>
<dbReference type="EMBL" id="JAHEAC010000033">
    <property type="protein sequence ID" value="MBX8644013.1"/>
    <property type="molecule type" value="Genomic_DNA"/>
</dbReference>
<accession>A0A8J7YNH5</accession>
<organism evidence="3 4">
    <name type="scientific">Candidatus Sysuiplasma superficiale</name>
    <dbReference type="NCBI Taxonomy" id="2823368"/>
    <lineage>
        <taxon>Archaea</taxon>
        <taxon>Methanobacteriati</taxon>
        <taxon>Thermoplasmatota</taxon>
        <taxon>Thermoplasmata</taxon>
        <taxon>Candidatus Sysuiplasmatales</taxon>
        <taxon>Candidatus Sysuiplasmataceae</taxon>
        <taxon>Candidatus Sysuiplasma</taxon>
    </lineage>
</organism>
<protein>
    <submittedName>
        <fullName evidence="3">PadR family transcriptional regulator</fullName>
    </submittedName>
</protein>
<dbReference type="Proteomes" id="UP000716004">
    <property type="component" value="Unassembled WGS sequence"/>
</dbReference>
<evidence type="ECO:0000313" key="3">
    <source>
        <dbReference type="EMBL" id="MBX8644013.1"/>
    </source>
</evidence>
<dbReference type="InterPro" id="IPR005149">
    <property type="entry name" value="Tscrpt_reg_PadR_N"/>
</dbReference>
<feature type="domain" description="Transcription regulator PadR N-terminal" evidence="1">
    <location>
        <begin position="39"/>
        <end position="86"/>
    </location>
</feature>
<dbReference type="Gene3D" id="1.10.10.10">
    <property type="entry name" value="Winged helix-like DNA-binding domain superfamily/Winged helix DNA-binding domain"/>
    <property type="match status" value="1"/>
</dbReference>